<sequence>METSRSQVVKLSYTLALGIPENVLVEILSKLPVKSLLRFLCVSQEWHALTKSSYFIARHLVHQYSSCSDQSRPCLLFLSSLAGSFEDDCKPRLGFSLLRDEEITFLGLPSLPNLTIKTAALKLVGSSNGLVFCHVIDTENWTSTTEEKHDIASRFRELLLVWNPATQQFRCLPEPKINISLEQEEEAPSVLFAFDCVHDHDISEYKLVRVFSHGKEVTTFEAQVFIRSTNSWRQVKDKLAFPSYKSCFESTATTLNGVLYWKVVQKSDECYVLSFSLHEEVFSIIQLPICIRYLNRDDYNWTTVPLYSWKDSPAIVITDYSANDNPNIVFWVMSTNEESKSNTNESGTQMRTPTWVQQVRLKYSVLDGFSMIGLWKDQFLFTSKITNEAAGATDDIEPEDLFLYDPRSDTKREIVKHAVRIKFIRVENYVESLLPV</sequence>
<accession>A0A2P6S231</accession>
<dbReference type="Pfam" id="PF08268">
    <property type="entry name" value="FBA_3"/>
    <property type="match status" value="1"/>
</dbReference>
<keyword evidence="3" id="KW-1185">Reference proteome</keyword>
<evidence type="ECO:0000313" key="3">
    <source>
        <dbReference type="Proteomes" id="UP000238479"/>
    </source>
</evidence>
<dbReference type="PROSITE" id="PS50181">
    <property type="entry name" value="FBOX"/>
    <property type="match status" value="1"/>
</dbReference>
<dbReference type="InterPro" id="IPR001810">
    <property type="entry name" value="F-box_dom"/>
</dbReference>
<evidence type="ECO:0000259" key="1">
    <source>
        <dbReference type="PROSITE" id="PS50181"/>
    </source>
</evidence>
<dbReference type="OrthoDB" id="1159708at2759"/>
<dbReference type="PANTHER" id="PTHR31672">
    <property type="entry name" value="BNACNNG10540D PROTEIN"/>
    <property type="match status" value="1"/>
</dbReference>
<reference evidence="2 3" key="1">
    <citation type="journal article" date="2018" name="Nat. Genet.">
        <title>The Rosa genome provides new insights in the design of modern roses.</title>
        <authorList>
            <person name="Bendahmane M."/>
        </authorList>
    </citation>
    <scope>NUCLEOTIDE SEQUENCE [LARGE SCALE GENOMIC DNA]</scope>
    <source>
        <strain evidence="3">cv. Old Blush</strain>
    </source>
</reference>
<dbReference type="InterPro" id="IPR017451">
    <property type="entry name" value="F-box-assoc_interact_dom"/>
</dbReference>
<dbReference type="EMBL" id="PDCK01000040">
    <property type="protein sequence ID" value="PRQ52754.1"/>
    <property type="molecule type" value="Genomic_DNA"/>
</dbReference>
<dbReference type="InterPro" id="IPR013187">
    <property type="entry name" value="F-box-assoc_dom_typ3"/>
</dbReference>
<protein>
    <submittedName>
        <fullName evidence="2">Putative F-box domain-containing protein</fullName>
    </submittedName>
</protein>
<dbReference type="Gramene" id="PRQ52754">
    <property type="protein sequence ID" value="PRQ52754"/>
    <property type="gene ID" value="RchiOBHm_Chr2g0158871"/>
</dbReference>
<organism evidence="2 3">
    <name type="scientific">Rosa chinensis</name>
    <name type="common">China rose</name>
    <dbReference type="NCBI Taxonomy" id="74649"/>
    <lineage>
        <taxon>Eukaryota</taxon>
        <taxon>Viridiplantae</taxon>
        <taxon>Streptophyta</taxon>
        <taxon>Embryophyta</taxon>
        <taxon>Tracheophyta</taxon>
        <taxon>Spermatophyta</taxon>
        <taxon>Magnoliopsida</taxon>
        <taxon>eudicotyledons</taxon>
        <taxon>Gunneridae</taxon>
        <taxon>Pentapetalae</taxon>
        <taxon>rosids</taxon>
        <taxon>fabids</taxon>
        <taxon>Rosales</taxon>
        <taxon>Rosaceae</taxon>
        <taxon>Rosoideae</taxon>
        <taxon>Rosoideae incertae sedis</taxon>
        <taxon>Rosa</taxon>
    </lineage>
</organism>
<dbReference type="SUPFAM" id="SSF81383">
    <property type="entry name" value="F-box domain"/>
    <property type="match status" value="1"/>
</dbReference>
<dbReference type="Gene3D" id="1.20.1280.50">
    <property type="match status" value="1"/>
</dbReference>
<proteinExistence type="predicted"/>
<dbReference type="AlphaFoldDB" id="A0A2P6S231"/>
<dbReference type="OMA" id="RIREWTY"/>
<dbReference type="Proteomes" id="UP000238479">
    <property type="component" value="Chromosome 2"/>
</dbReference>
<comment type="caution">
    <text evidence="2">The sequence shown here is derived from an EMBL/GenBank/DDBJ whole genome shotgun (WGS) entry which is preliminary data.</text>
</comment>
<dbReference type="InterPro" id="IPR036047">
    <property type="entry name" value="F-box-like_dom_sf"/>
</dbReference>
<dbReference type="NCBIfam" id="TIGR01640">
    <property type="entry name" value="F_box_assoc_1"/>
    <property type="match status" value="1"/>
</dbReference>
<dbReference type="SMART" id="SM00256">
    <property type="entry name" value="FBOX"/>
    <property type="match status" value="1"/>
</dbReference>
<name>A0A2P6S231_ROSCH</name>
<gene>
    <name evidence="2" type="ORF">RchiOBHm_Chr2g0158871</name>
</gene>
<dbReference type="PANTHER" id="PTHR31672:SF13">
    <property type="entry name" value="F-BOX PROTEIN CPR30-LIKE"/>
    <property type="match status" value="1"/>
</dbReference>
<feature type="domain" description="F-box" evidence="1">
    <location>
        <begin position="13"/>
        <end position="59"/>
    </location>
</feature>
<evidence type="ECO:0000313" key="2">
    <source>
        <dbReference type="EMBL" id="PRQ52754.1"/>
    </source>
</evidence>
<dbReference type="Pfam" id="PF00646">
    <property type="entry name" value="F-box"/>
    <property type="match status" value="1"/>
</dbReference>
<dbReference type="InterPro" id="IPR050796">
    <property type="entry name" value="SCF_F-box_component"/>
</dbReference>